<proteinExistence type="inferred from homology"/>
<dbReference type="PANTHER" id="PTHR42693:SF53">
    <property type="entry name" value="ENDO-4-O-SULFATASE"/>
    <property type="match status" value="1"/>
</dbReference>
<comment type="similarity">
    <text evidence="1">Belongs to the sulfatase family.</text>
</comment>
<protein>
    <submittedName>
        <fullName evidence="5">Sulfatase-like hydrolase/transferase</fullName>
    </submittedName>
</protein>
<reference evidence="5" key="1">
    <citation type="submission" date="2020-10" db="EMBL/GenBank/DDBJ databases">
        <authorList>
            <person name="Gilroy R."/>
        </authorList>
    </citation>
    <scope>NUCLEOTIDE SEQUENCE</scope>
    <source>
        <strain evidence="5">D5-748</strain>
    </source>
</reference>
<sequence length="89" mass="9269">MLAAGLLPSAAGHSADRQASPNFVFFMAEDLTSQSFAMFNGGNGALTPNLERMAEHGVTFVNAYSNAPVSSAARSILITGMYAPSWGLS</sequence>
<dbReference type="SUPFAM" id="SSF53649">
    <property type="entry name" value="Alkaline phosphatase-like"/>
    <property type="match status" value="1"/>
</dbReference>
<comment type="PTM">
    <text evidence="3">The conversion to 3-oxoalanine (also known as C-formylglycine, FGly), of a serine or cysteine residue in prokaryotes and of a cysteine residue in eukaryotes, is critical for catalytic activity.</text>
</comment>
<evidence type="ECO:0000259" key="4">
    <source>
        <dbReference type="Pfam" id="PF00884"/>
    </source>
</evidence>
<dbReference type="Pfam" id="PF00884">
    <property type="entry name" value="Sulfatase"/>
    <property type="match status" value="1"/>
</dbReference>
<organism evidence="5 6">
    <name type="scientific">Candidatus Cryptobacteroides merdavium</name>
    <dbReference type="NCBI Taxonomy" id="2840769"/>
    <lineage>
        <taxon>Bacteria</taxon>
        <taxon>Pseudomonadati</taxon>
        <taxon>Bacteroidota</taxon>
        <taxon>Bacteroidia</taxon>
        <taxon>Bacteroidales</taxon>
        <taxon>Candidatus Cryptobacteroides</taxon>
    </lineage>
</organism>
<feature type="modified residue" description="3-oxoalanine (Ser)" evidence="3">
    <location>
        <position position="70"/>
    </location>
</feature>
<evidence type="ECO:0000313" key="6">
    <source>
        <dbReference type="Proteomes" id="UP000823619"/>
    </source>
</evidence>
<dbReference type="EMBL" id="JADIMO010000100">
    <property type="protein sequence ID" value="MBO8445628.1"/>
    <property type="molecule type" value="Genomic_DNA"/>
</dbReference>
<evidence type="ECO:0000313" key="5">
    <source>
        <dbReference type="EMBL" id="MBO8445628.1"/>
    </source>
</evidence>
<dbReference type="PANTHER" id="PTHR42693">
    <property type="entry name" value="ARYLSULFATASE FAMILY MEMBER"/>
    <property type="match status" value="1"/>
</dbReference>
<evidence type="ECO:0000256" key="3">
    <source>
        <dbReference type="PIRSR" id="PIRSR600917-52"/>
    </source>
</evidence>
<evidence type="ECO:0000256" key="1">
    <source>
        <dbReference type="ARBA" id="ARBA00008779"/>
    </source>
</evidence>
<name>A0A9D9EEX0_9BACT</name>
<gene>
    <name evidence="5" type="ORF">IAC23_08070</name>
</gene>
<feature type="domain" description="Sulfatase N-terminal" evidence="4">
    <location>
        <begin position="21"/>
        <end position="83"/>
    </location>
</feature>
<dbReference type="InterPro" id="IPR050738">
    <property type="entry name" value="Sulfatase"/>
</dbReference>
<dbReference type="GO" id="GO:0004065">
    <property type="term" value="F:arylsulfatase activity"/>
    <property type="evidence" value="ECO:0007669"/>
    <property type="project" value="TreeGrafter"/>
</dbReference>
<reference evidence="5" key="2">
    <citation type="journal article" date="2021" name="PeerJ">
        <title>Extensive microbial diversity within the chicken gut microbiome revealed by metagenomics and culture.</title>
        <authorList>
            <person name="Gilroy R."/>
            <person name="Ravi A."/>
            <person name="Getino M."/>
            <person name="Pursley I."/>
            <person name="Horton D.L."/>
            <person name="Alikhan N.F."/>
            <person name="Baker D."/>
            <person name="Gharbi K."/>
            <person name="Hall N."/>
            <person name="Watson M."/>
            <person name="Adriaenssens E.M."/>
            <person name="Foster-Nyarko E."/>
            <person name="Jarju S."/>
            <person name="Secka A."/>
            <person name="Antonio M."/>
            <person name="Oren A."/>
            <person name="Chaudhuri R.R."/>
            <person name="La Ragione R."/>
            <person name="Hildebrand F."/>
            <person name="Pallen M.J."/>
        </authorList>
    </citation>
    <scope>NUCLEOTIDE SEQUENCE</scope>
    <source>
        <strain evidence="5">D5-748</strain>
    </source>
</reference>
<dbReference type="InterPro" id="IPR017850">
    <property type="entry name" value="Alkaline_phosphatase_core_sf"/>
</dbReference>
<keyword evidence="2 5" id="KW-0378">Hydrolase</keyword>
<dbReference type="Gene3D" id="3.40.720.10">
    <property type="entry name" value="Alkaline Phosphatase, subunit A"/>
    <property type="match status" value="1"/>
</dbReference>
<dbReference type="AlphaFoldDB" id="A0A9D9EEX0"/>
<dbReference type="InterPro" id="IPR000917">
    <property type="entry name" value="Sulfatase_N"/>
</dbReference>
<accession>A0A9D9EEX0</accession>
<evidence type="ECO:0000256" key="2">
    <source>
        <dbReference type="ARBA" id="ARBA00022801"/>
    </source>
</evidence>
<comment type="caution">
    <text evidence="5">The sequence shown here is derived from an EMBL/GenBank/DDBJ whole genome shotgun (WGS) entry which is preliminary data.</text>
</comment>
<dbReference type="Proteomes" id="UP000823619">
    <property type="component" value="Unassembled WGS sequence"/>
</dbReference>